<evidence type="ECO:0000313" key="8">
    <source>
        <dbReference type="EMBL" id="QOY91721.1"/>
    </source>
</evidence>
<dbReference type="PANTHER" id="PTHR21496">
    <property type="entry name" value="FERREDOXIN-RELATED"/>
    <property type="match status" value="1"/>
</dbReference>
<evidence type="ECO:0000256" key="3">
    <source>
        <dbReference type="ARBA" id="ARBA00023002"/>
    </source>
</evidence>
<dbReference type="SUPFAM" id="SSF50022">
    <property type="entry name" value="ISP domain"/>
    <property type="match status" value="1"/>
</dbReference>
<gene>
    <name evidence="8" type="primary">nirD</name>
    <name evidence="8" type="ORF">IRI77_17790</name>
</gene>
<dbReference type="Gene3D" id="2.102.10.10">
    <property type="entry name" value="Rieske [2Fe-2S] iron-sulphur domain"/>
    <property type="match status" value="1"/>
</dbReference>
<organism evidence="8 9">
    <name type="scientific">Paludibaculum fermentans</name>
    <dbReference type="NCBI Taxonomy" id="1473598"/>
    <lineage>
        <taxon>Bacteria</taxon>
        <taxon>Pseudomonadati</taxon>
        <taxon>Acidobacteriota</taxon>
        <taxon>Terriglobia</taxon>
        <taxon>Bryobacterales</taxon>
        <taxon>Bryobacteraceae</taxon>
        <taxon>Paludibaculum</taxon>
    </lineage>
</organism>
<evidence type="ECO:0000256" key="1">
    <source>
        <dbReference type="ARBA" id="ARBA00022714"/>
    </source>
</evidence>
<evidence type="ECO:0000259" key="7">
    <source>
        <dbReference type="PROSITE" id="PS51296"/>
    </source>
</evidence>
<protein>
    <submittedName>
        <fullName evidence="8">Nitrite reductase small subunit NirD</fullName>
    </submittedName>
</protein>
<dbReference type="RefSeq" id="WP_194453375.1">
    <property type="nucleotide sequence ID" value="NZ_CP063849.1"/>
</dbReference>
<keyword evidence="1" id="KW-0001">2Fe-2S</keyword>
<dbReference type="GO" id="GO:0042128">
    <property type="term" value="P:nitrate assimilation"/>
    <property type="evidence" value="ECO:0007669"/>
    <property type="project" value="UniProtKB-KW"/>
</dbReference>
<dbReference type="Proteomes" id="UP000593892">
    <property type="component" value="Chromosome"/>
</dbReference>
<keyword evidence="5" id="KW-0411">Iron-sulfur</keyword>
<evidence type="ECO:0000256" key="6">
    <source>
        <dbReference type="ARBA" id="ARBA00023063"/>
    </source>
</evidence>
<evidence type="ECO:0000256" key="4">
    <source>
        <dbReference type="ARBA" id="ARBA00023004"/>
    </source>
</evidence>
<dbReference type="Pfam" id="PF13806">
    <property type="entry name" value="Rieske_2"/>
    <property type="match status" value="1"/>
</dbReference>
<proteinExistence type="predicted"/>
<dbReference type="GO" id="GO:0046872">
    <property type="term" value="F:metal ion binding"/>
    <property type="evidence" value="ECO:0007669"/>
    <property type="project" value="UniProtKB-KW"/>
</dbReference>
<reference evidence="8 9" key="1">
    <citation type="submission" date="2020-10" db="EMBL/GenBank/DDBJ databases">
        <title>Complete genome sequence of Paludibaculum fermentans P105T, a facultatively anaerobic acidobacterium capable of dissimilatory Fe(III) reduction.</title>
        <authorList>
            <person name="Dedysh S.N."/>
            <person name="Beletsky A.V."/>
            <person name="Kulichevskaya I.S."/>
            <person name="Mardanov A.V."/>
            <person name="Ravin N.V."/>
        </authorList>
    </citation>
    <scope>NUCLEOTIDE SEQUENCE [LARGE SCALE GENOMIC DNA]</scope>
    <source>
        <strain evidence="8 9">P105</strain>
    </source>
</reference>
<keyword evidence="3" id="KW-0560">Oxidoreductase</keyword>
<dbReference type="GO" id="GO:0051537">
    <property type="term" value="F:2 iron, 2 sulfur cluster binding"/>
    <property type="evidence" value="ECO:0007669"/>
    <property type="project" value="UniProtKB-KW"/>
</dbReference>
<evidence type="ECO:0000256" key="5">
    <source>
        <dbReference type="ARBA" id="ARBA00023014"/>
    </source>
</evidence>
<evidence type="ECO:0000313" key="9">
    <source>
        <dbReference type="Proteomes" id="UP000593892"/>
    </source>
</evidence>
<dbReference type="GO" id="GO:0008942">
    <property type="term" value="F:nitrite reductase [NAD(P)H] activity"/>
    <property type="evidence" value="ECO:0007669"/>
    <property type="project" value="InterPro"/>
</dbReference>
<name>A0A7S7NXT6_PALFE</name>
<dbReference type="EMBL" id="CP063849">
    <property type="protein sequence ID" value="QOY91721.1"/>
    <property type="molecule type" value="Genomic_DNA"/>
</dbReference>
<dbReference type="InterPro" id="IPR036922">
    <property type="entry name" value="Rieske_2Fe-2S_sf"/>
</dbReference>
<dbReference type="NCBIfam" id="TIGR02378">
    <property type="entry name" value="nirD_assim_sml"/>
    <property type="match status" value="1"/>
</dbReference>
<dbReference type="InterPro" id="IPR012748">
    <property type="entry name" value="Rieske-like_NirD"/>
</dbReference>
<dbReference type="InterPro" id="IPR017941">
    <property type="entry name" value="Rieske_2Fe-2S"/>
</dbReference>
<dbReference type="AlphaFoldDB" id="A0A7S7NXT6"/>
<sequence>MSWLKVTPAENVPLREGRSVCIGRREIAIFHLTDGFKAIDNRCPHNLGPLCDGITKGTTVVCPLHGWNINLENGKVLKPDVPVGVTTYPVRVIEGIVEIQLPEMKEAVA</sequence>
<evidence type="ECO:0000256" key="2">
    <source>
        <dbReference type="ARBA" id="ARBA00022723"/>
    </source>
</evidence>
<dbReference type="KEGG" id="pfer:IRI77_17790"/>
<keyword evidence="9" id="KW-1185">Reference proteome</keyword>
<keyword evidence="6" id="KW-0534">Nitrate assimilation</keyword>
<accession>A0A7S7NXT6</accession>
<keyword evidence="2" id="KW-0479">Metal-binding</keyword>
<feature type="domain" description="Rieske" evidence="7">
    <location>
        <begin position="3"/>
        <end position="99"/>
    </location>
</feature>
<dbReference type="PROSITE" id="PS51296">
    <property type="entry name" value="RIESKE"/>
    <property type="match status" value="1"/>
</dbReference>
<dbReference type="PANTHER" id="PTHR21496:SF23">
    <property type="entry name" value="3-PHENYLPROPIONATE_CINNAMIC ACID DIOXYGENASE FERREDOXIN SUBUNIT"/>
    <property type="match status" value="1"/>
</dbReference>
<keyword evidence="4" id="KW-0408">Iron</keyword>